<keyword evidence="1" id="KW-0472">Membrane</keyword>
<dbReference type="Proteomes" id="UP000000466">
    <property type="component" value="Chromosome"/>
</dbReference>
<dbReference type="EMBL" id="CP003746">
    <property type="protein sequence ID" value="AGN11308.1"/>
    <property type="molecule type" value="Genomic_DNA"/>
</dbReference>
<keyword evidence="1" id="KW-0812">Transmembrane</keyword>
<feature type="transmembrane region" description="Helical" evidence="1">
    <location>
        <begin position="113"/>
        <end position="130"/>
    </location>
</feature>
<dbReference type="RefSeq" id="WP_016389295.1">
    <property type="nucleotide sequence ID" value="NC_018868.3"/>
</dbReference>
<dbReference type="Pfam" id="PF11086">
    <property type="entry name" value="DUF2878"/>
    <property type="match status" value="1"/>
</dbReference>
<keyword evidence="3" id="KW-1185">Reference proteome</keyword>
<evidence type="ECO:0008006" key="4">
    <source>
        <dbReference type="Google" id="ProtNLM"/>
    </source>
</evidence>
<dbReference type="InterPro" id="IPR021306">
    <property type="entry name" value="DUF2878"/>
</dbReference>
<dbReference type="STRING" id="1117647.M5M_07927"/>
<protein>
    <recommendedName>
        <fullName evidence="4">DUF2878 domain-containing protein</fullName>
    </recommendedName>
</protein>
<dbReference type="OrthoDB" id="21939at2"/>
<name>R9S613_SIMAS</name>
<dbReference type="HOGENOM" id="CLU_110723_2_0_6"/>
<evidence type="ECO:0000256" key="1">
    <source>
        <dbReference type="SAM" id="Phobius"/>
    </source>
</evidence>
<dbReference type="KEGG" id="saga:M5M_07927"/>
<accession>R9S613</accession>
<reference evidence="2 3" key="1">
    <citation type="journal article" date="2013" name="Genome Announc.">
        <title>Complete genome sequence of Simiduia agarivorans SA1(T), a marine bacterium able to degrade a variety of polysaccharides.</title>
        <authorList>
            <person name="Lin S.Y."/>
            <person name="Shieh W.Y."/>
            <person name="Chen J.S."/>
            <person name="Tang S.L."/>
        </authorList>
    </citation>
    <scope>NUCLEOTIDE SEQUENCE [LARGE SCALE GENOMIC DNA]</scope>
    <source>
        <strain evidence="3">DSM 21679 / JCM 13881 / BCRC 17597 / SA1</strain>
    </source>
</reference>
<evidence type="ECO:0000313" key="2">
    <source>
        <dbReference type="EMBL" id="AGN11308.1"/>
    </source>
</evidence>
<proteinExistence type="predicted"/>
<feature type="transmembrane region" description="Helical" evidence="1">
    <location>
        <begin position="142"/>
        <end position="164"/>
    </location>
</feature>
<feature type="transmembrane region" description="Helical" evidence="1">
    <location>
        <begin position="53"/>
        <end position="77"/>
    </location>
</feature>
<feature type="transmembrane region" description="Helical" evidence="1">
    <location>
        <begin position="12"/>
        <end position="41"/>
    </location>
</feature>
<feature type="transmembrane region" description="Helical" evidence="1">
    <location>
        <begin position="83"/>
        <end position="106"/>
    </location>
</feature>
<sequence>MALWINAISFQLAWWGLVLYQEALAFPVLLVFSGIHFFWVVPRMPAPASRARYWLWTAAVLSIGLGIDLTFFQVGLLSSPEGFPIWLLCLWICFVLSLPVCMRWFLLRPIWGIPALAIGGPLTYLGGMQFSNIVPGLGMESWLIASLIAWSFLACVGVLGFSILGASRLAPSNR</sequence>
<gene>
    <name evidence="2" type="ordered locus">M5M_07927</name>
</gene>
<keyword evidence="1" id="KW-1133">Transmembrane helix</keyword>
<organism evidence="2 3">
    <name type="scientific">Simiduia agarivorans (strain DSM 21679 / JCM 13881 / BCRC 17597 / SA1)</name>
    <dbReference type="NCBI Taxonomy" id="1117647"/>
    <lineage>
        <taxon>Bacteria</taxon>
        <taxon>Pseudomonadati</taxon>
        <taxon>Pseudomonadota</taxon>
        <taxon>Gammaproteobacteria</taxon>
        <taxon>Cellvibrionales</taxon>
        <taxon>Cellvibrionaceae</taxon>
        <taxon>Simiduia</taxon>
    </lineage>
</organism>
<dbReference type="AlphaFoldDB" id="R9S613"/>
<evidence type="ECO:0000313" key="3">
    <source>
        <dbReference type="Proteomes" id="UP000000466"/>
    </source>
</evidence>